<sequence length="279" mass="29380">MAIVAAMLVATLSLAWKDPSQRQLLLALSASIGLVAGVGLLDDHRPLSPWSRLAVHVVASGIFAATAFVVFSDPWVGLIALVSTLVLTNVWNFMDGINGIASSQALLLSVALGLALGGTWGMVAVALAAASAGFLPYNFPRARIFLGDGGSGAIGFAIAALATTAVGVGGLKSGWLLLPLSAFLVDAGLTLIRRVVRGERWWTPHVQHAYQAWARRGGHAVVTLAYAAWTAAGMLAMFAAAGLPESWLLPACVLWYASAVLAWWWLQRADHRAVRHLQG</sequence>
<feature type="transmembrane region" description="Helical" evidence="8">
    <location>
        <begin position="77"/>
        <end position="94"/>
    </location>
</feature>
<reference evidence="9 10" key="1">
    <citation type="submission" date="2017-02" db="EMBL/GenBank/DDBJ databases">
        <authorList>
            <person name="Peterson S.W."/>
        </authorList>
    </citation>
    <scope>NUCLEOTIDE SEQUENCE [LARGE SCALE GENOMIC DNA]</scope>
    <source>
        <strain evidence="9 10">DSM 21749</strain>
    </source>
</reference>
<keyword evidence="6 8" id="KW-0472">Membrane</keyword>
<dbReference type="AlphaFoldDB" id="A0A1T4LW87"/>
<dbReference type="GO" id="GO:0009103">
    <property type="term" value="P:lipopolysaccharide biosynthetic process"/>
    <property type="evidence" value="ECO:0007669"/>
    <property type="project" value="TreeGrafter"/>
</dbReference>
<keyword evidence="5 8" id="KW-1133">Transmembrane helix</keyword>
<feature type="transmembrane region" description="Helical" evidence="8">
    <location>
        <begin position="25"/>
        <end position="41"/>
    </location>
</feature>
<keyword evidence="2" id="KW-1003">Cell membrane</keyword>
<feature type="transmembrane region" description="Helical" evidence="8">
    <location>
        <begin position="53"/>
        <end position="71"/>
    </location>
</feature>
<feature type="binding site" evidence="7">
    <location>
        <position position="148"/>
    </location>
    <ligand>
        <name>Mg(2+)</name>
        <dbReference type="ChEBI" id="CHEBI:18420"/>
    </ligand>
</feature>
<organism evidence="9 10">
    <name type="scientific">Lysobacter spongiicola DSM 21749</name>
    <dbReference type="NCBI Taxonomy" id="1122188"/>
    <lineage>
        <taxon>Bacteria</taxon>
        <taxon>Pseudomonadati</taxon>
        <taxon>Pseudomonadota</taxon>
        <taxon>Gammaproteobacteria</taxon>
        <taxon>Lysobacterales</taxon>
        <taxon>Lysobacteraceae</taxon>
        <taxon>Novilysobacter</taxon>
    </lineage>
</organism>
<dbReference type="Pfam" id="PF00953">
    <property type="entry name" value="Glycos_transf_4"/>
    <property type="match status" value="1"/>
</dbReference>
<evidence type="ECO:0000256" key="5">
    <source>
        <dbReference type="ARBA" id="ARBA00022989"/>
    </source>
</evidence>
<proteinExistence type="predicted"/>
<feature type="transmembrane region" description="Helical" evidence="8">
    <location>
        <begin position="106"/>
        <end position="130"/>
    </location>
</feature>
<dbReference type="PANTHER" id="PTHR22926">
    <property type="entry name" value="PHOSPHO-N-ACETYLMURAMOYL-PENTAPEPTIDE-TRANSFERASE"/>
    <property type="match status" value="1"/>
</dbReference>
<dbReference type="STRING" id="1122188.SAMN02745674_00182"/>
<keyword evidence="3 9" id="KW-0808">Transferase</keyword>
<feature type="transmembrane region" description="Helical" evidence="8">
    <location>
        <begin position="220"/>
        <end position="241"/>
    </location>
</feature>
<dbReference type="Proteomes" id="UP000190061">
    <property type="component" value="Unassembled WGS sequence"/>
</dbReference>
<evidence type="ECO:0000313" key="9">
    <source>
        <dbReference type="EMBL" id="SJZ58917.1"/>
    </source>
</evidence>
<dbReference type="EMBL" id="FUXP01000001">
    <property type="protein sequence ID" value="SJZ58917.1"/>
    <property type="molecule type" value="Genomic_DNA"/>
</dbReference>
<keyword evidence="7" id="KW-0479">Metal-binding</keyword>
<keyword evidence="4 8" id="KW-0812">Transmembrane</keyword>
<evidence type="ECO:0000256" key="1">
    <source>
        <dbReference type="ARBA" id="ARBA00004651"/>
    </source>
</evidence>
<gene>
    <name evidence="9" type="ORF">SAMN02745674_00182</name>
</gene>
<name>A0A1T4LW87_9GAMM</name>
<evidence type="ECO:0000256" key="6">
    <source>
        <dbReference type="ARBA" id="ARBA00023136"/>
    </source>
</evidence>
<keyword evidence="10" id="KW-1185">Reference proteome</keyword>
<dbReference type="InterPro" id="IPR000715">
    <property type="entry name" value="Glycosyl_transferase_4"/>
</dbReference>
<evidence type="ECO:0000256" key="2">
    <source>
        <dbReference type="ARBA" id="ARBA00022475"/>
    </source>
</evidence>
<dbReference type="GO" id="GO:0016780">
    <property type="term" value="F:phosphotransferase activity, for other substituted phosphate groups"/>
    <property type="evidence" value="ECO:0007669"/>
    <property type="project" value="InterPro"/>
</dbReference>
<dbReference type="GO" id="GO:0044038">
    <property type="term" value="P:cell wall macromolecule biosynthetic process"/>
    <property type="evidence" value="ECO:0007669"/>
    <property type="project" value="TreeGrafter"/>
</dbReference>
<evidence type="ECO:0000256" key="8">
    <source>
        <dbReference type="SAM" id="Phobius"/>
    </source>
</evidence>
<evidence type="ECO:0000256" key="4">
    <source>
        <dbReference type="ARBA" id="ARBA00022692"/>
    </source>
</evidence>
<dbReference type="GO" id="GO:0046872">
    <property type="term" value="F:metal ion binding"/>
    <property type="evidence" value="ECO:0007669"/>
    <property type="project" value="UniProtKB-KW"/>
</dbReference>
<evidence type="ECO:0000256" key="7">
    <source>
        <dbReference type="PIRSR" id="PIRSR600715-1"/>
    </source>
</evidence>
<feature type="transmembrane region" description="Helical" evidence="8">
    <location>
        <begin position="150"/>
        <end position="171"/>
    </location>
</feature>
<dbReference type="GO" id="GO:0005886">
    <property type="term" value="C:plasma membrane"/>
    <property type="evidence" value="ECO:0007669"/>
    <property type="project" value="UniProtKB-SubCell"/>
</dbReference>
<protein>
    <submittedName>
        <fullName evidence="9">UDP-N-acetylmuramyl pentapeptide phosphotransferase/UDP-N-acetylglucosamine-1-phosphate transferase</fullName>
    </submittedName>
</protein>
<feature type="binding site" evidence="7">
    <location>
        <position position="92"/>
    </location>
    <ligand>
        <name>Mg(2+)</name>
        <dbReference type="ChEBI" id="CHEBI:18420"/>
    </ligand>
</feature>
<accession>A0A1T4LW87</accession>
<dbReference type="PANTHER" id="PTHR22926:SF3">
    <property type="entry name" value="UNDECAPRENYL-PHOSPHATE ALPHA-N-ACETYLGLUCOSAMINYL 1-PHOSPHATE TRANSFERASE"/>
    <property type="match status" value="1"/>
</dbReference>
<dbReference type="GO" id="GO:0071555">
    <property type="term" value="P:cell wall organization"/>
    <property type="evidence" value="ECO:0007669"/>
    <property type="project" value="TreeGrafter"/>
</dbReference>
<feature type="transmembrane region" description="Helical" evidence="8">
    <location>
        <begin position="247"/>
        <end position="266"/>
    </location>
</feature>
<comment type="subcellular location">
    <subcellularLocation>
        <location evidence="1">Cell membrane</location>
        <topology evidence="1">Multi-pass membrane protein</topology>
    </subcellularLocation>
</comment>
<keyword evidence="7" id="KW-0460">Magnesium</keyword>
<evidence type="ECO:0000256" key="3">
    <source>
        <dbReference type="ARBA" id="ARBA00022679"/>
    </source>
</evidence>
<evidence type="ECO:0000313" key="10">
    <source>
        <dbReference type="Proteomes" id="UP000190061"/>
    </source>
</evidence>
<comment type="cofactor">
    <cofactor evidence="7">
        <name>Mg(2+)</name>
        <dbReference type="ChEBI" id="CHEBI:18420"/>
    </cofactor>
</comment>